<comment type="caution">
    <text evidence="2">The sequence shown here is derived from an EMBL/GenBank/DDBJ whole genome shotgun (WGS) entry which is preliminary data.</text>
</comment>
<sequence length="88" mass="9920">MIALKSLDLTDSCKTVIPGARREASAALNHPDFGNGLNLKRRFVVHPSSVETRPQRTTNPEDAPPPGFTLQATRRPTTRRETFYFLQR</sequence>
<name>A0A4Z2FTH2_9TELE</name>
<organism evidence="2 3">
    <name type="scientific">Liparis tanakae</name>
    <name type="common">Tanaka's snailfish</name>
    <dbReference type="NCBI Taxonomy" id="230148"/>
    <lineage>
        <taxon>Eukaryota</taxon>
        <taxon>Metazoa</taxon>
        <taxon>Chordata</taxon>
        <taxon>Craniata</taxon>
        <taxon>Vertebrata</taxon>
        <taxon>Euteleostomi</taxon>
        <taxon>Actinopterygii</taxon>
        <taxon>Neopterygii</taxon>
        <taxon>Teleostei</taxon>
        <taxon>Neoteleostei</taxon>
        <taxon>Acanthomorphata</taxon>
        <taxon>Eupercaria</taxon>
        <taxon>Perciformes</taxon>
        <taxon>Cottioidei</taxon>
        <taxon>Cottales</taxon>
        <taxon>Liparidae</taxon>
        <taxon>Liparis</taxon>
    </lineage>
</organism>
<proteinExistence type="predicted"/>
<evidence type="ECO:0000256" key="1">
    <source>
        <dbReference type="SAM" id="MobiDB-lite"/>
    </source>
</evidence>
<keyword evidence="3" id="KW-1185">Reference proteome</keyword>
<dbReference type="AlphaFoldDB" id="A0A4Z2FTH2"/>
<gene>
    <name evidence="2" type="ORF">EYF80_045635</name>
</gene>
<feature type="compositionally biased region" description="Polar residues" evidence="1">
    <location>
        <begin position="49"/>
        <end position="60"/>
    </location>
</feature>
<evidence type="ECO:0000313" key="2">
    <source>
        <dbReference type="EMBL" id="TNN44155.1"/>
    </source>
</evidence>
<dbReference type="Proteomes" id="UP000314294">
    <property type="component" value="Unassembled WGS sequence"/>
</dbReference>
<feature type="region of interest" description="Disordered" evidence="1">
    <location>
        <begin position="48"/>
        <end position="88"/>
    </location>
</feature>
<reference evidence="2 3" key="1">
    <citation type="submission" date="2019-03" db="EMBL/GenBank/DDBJ databases">
        <title>First draft genome of Liparis tanakae, snailfish: a comprehensive survey of snailfish specific genes.</title>
        <authorList>
            <person name="Kim W."/>
            <person name="Song I."/>
            <person name="Jeong J.-H."/>
            <person name="Kim D."/>
            <person name="Kim S."/>
            <person name="Ryu S."/>
            <person name="Song J.Y."/>
            <person name="Lee S.K."/>
        </authorList>
    </citation>
    <scope>NUCLEOTIDE SEQUENCE [LARGE SCALE GENOMIC DNA]</scope>
    <source>
        <tissue evidence="2">Muscle</tissue>
    </source>
</reference>
<accession>A0A4Z2FTH2</accession>
<protein>
    <submittedName>
        <fullName evidence="2">Uncharacterized protein</fullName>
    </submittedName>
</protein>
<dbReference type="EMBL" id="SRLO01000920">
    <property type="protein sequence ID" value="TNN44155.1"/>
    <property type="molecule type" value="Genomic_DNA"/>
</dbReference>
<evidence type="ECO:0000313" key="3">
    <source>
        <dbReference type="Proteomes" id="UP000314294"/>
    </source>
</evidence>